<feature type="transmembrane region" description="Helical" evidence="10">
    <location>
        <begin position="343"/>
        <end position="366"/>
    </location>
</feature>
<reference evidence="13 15" key="2">
    <citation type="submission" date="2018-06" db="EMBL/GenBank/DDBJ databases">
        <authorList>
            <consortium name="Pathogen Informatics"/>
            <person name="Doyle S."/>
        </authorList>
    </citation>
    <scope>NUCLEOTIDE SEQUENCE [LARGE SCALE GENOMIC DNA]</scope>
    <source>
        <strain evidence="13 15">NCTC12388</strain>
    </source>
</reference>
<dbReference type="GO" id="GO:0022857">
    <property type="term" value="F:transmembrane transporter activity"/>
    <property type="evidence" value="ECO:0007669"/>
    <property type="project" value="InterPro"/>
</dbReference>
<evidence type="ECO:0000313" key="13">
    <source>
        <dbReference type="EMBL" id="STX45509.1"/>
    </source>
</evidence>
<evidence type="ECO:0000256" key="6">
    <source>
        <dbReference type="ARBA" id="ARBA00022692"/>
    </source>
</evidence>
<evidence type="ECO:0000313" key="14">
    <source>
        <dbReference type="Proteomes" id="UP000054691"/>
    </source>
</evidence>
<keyword evidence="8 10" id="KW-0472">Membrane</keyword>
<evidence type="ECO:0000256" key="3">
    <source>
        <dbReference type="ARBA" id="ARBA00022448"/>
    </source>
</evidence>
<evidence type="ECO:0000313" key="15">
    <source>
        <dbReference type="Proteomes" id="UP000254476"/>
    </source>
</evidence>
<dbReference type="PANTHER" id="PTHR48020">
    <property type="entry name" value="PROTON MYO-INOSITOL COTRANSPORTER"/>
    <property type="match status" value="1"/>
</dbReference>
<accession>A0A378JDG7</accession>
<evidence type="ECO:0000256" key="10">
    <source>
        <dbReference type="SAM" id="Phobius"/>
    </source>
</evidence>
<evidence type="ECO:0000256" key="9">
    <source>
        <dbReference type="RuleBase" id="RU003346"/>
    </source>
</evidence>
<dbReference type="STRING" id="45066.Lgra_2473"/>
<evidence type="ECO:0000256" key="2">
    <source>
        <dbReference type="ARBA" id="ARBA00010992"/>
    </source>
</evidence>
<dbReference type="InterPro" id="IPR005828">
    <property type="entry name" value="MFS_sugar_transport-like"/>
</dbReference>
<proteinExistence type="inferred from homology"/>
<gene>
    <name evidence="13" type="primary">galP</name>
    <name evidence="12" type="ORF">Lgra_2473</name>
    <name evidence="13" type="ORF">NCTC12388_02247</name>
</gene>
<dbReference type="Proteomes" id="UP000254476">
    <property type="component" value="Unassembled WGS sequence"/>
</dbReference>
<dbReference type="InterPro" id="IPR050814">
    <property type="entry name" value="Myo-inositol_Transporter"/>
</dbReference>
<evidence type="ECO:0000256" key="5">
    <source>
        <dbReference type="ARBA" id="ARBA00022597"/>
    </source>
</evidence>
<evidence type="ECO:0000256" key="4">
    <source>
        <dbReference type="ARBA" id="ARBA00022475"/>
    </source>
</evidence>
<dbReference type="Proteomes" id="UP000054691">
    <property type="component" value="Unassembled WGS sequence"/>
</dbReference>
<dbReference type="OrthoDB" id="5368493at2"/>
<evidence type="ECO:0000259" key="11">
    <source>
        <dbReference type="PROSITE" id="PS50850"/>
    </source>
</evidence>
<dbReference type="InterPro" id="IPR036259">
    <property type="entry name" value="MFS_trans_sf"/>
</dbReference>
<dbReference type="PRINTS" id="PR00171">
    <property type="entry name" value="SUGRTRNSPORT"/>
</dbReference>
<dbReference type="SUPFAM" id="SSF103473">
    <property type="entry name" value="MFS general substrate transporter"/>
    <property type="match status" value="1"/>
</dbReference>
<dbReference type="EMBL" id="UGOB01000001">
    <property type="protein sequence ID" value="STX45509.1"/>
    <property type="molecule type" value="Genomic_DNA"/>
</dbReference>
<organism evidence="13 15">
    <name type="scientific">Legionella gratiana</name>
    <dbReference type="NCBI Taxonomy" id="45066"/>
    <lineage>
        <taxon>Bacteria</taxon>
        <taxon>Pseudomonadati</taxon>
        <taxon>Pseudomonadota</taxon>
        <taxon>Gammaproteobacteria</taxon>
        <taxon>Legionellales</taxon>
        <taxon>Legionellaceae</taxon>
        <taxon>Legionella</taxon>
    </lineage>
</organism>
<dbReference type="RefSeq" id="WP_058499584.1">
    <property type="nucleotide sequence ID" value="NZ_CAAAHW010000015.1"/>
</dbReference>
<dbReference type="Gene3D" id="1.20.1250.20">
    <property type="entry name" value="MFS general substrate transporter like domains"/>
    <property type="match status" value="2"/>
</dbReference>
<keyword evidence="4" id="KW-1003">Cell membrane</keyword>
<protein>
    <submittedName>
        <fullName evidence="13">Sugar-proton symporter</fullName>
    </submittedName>
</protein>
<name>A0A378JDG7_9GAMM</name>
<feature type="transmembrane region" description="Helical" evidence="10">
    <location>
        <begin position="313"/>
        <end position="337"/>
    </location>
</feature>
<feature type="transmembrane region" description="Helical" evidence="10">
    <location>
        <begin position="284"/>
        <end position="306"/>
    </location>
</feature>
<dbReference type="GO" id="GO:0005886">
    <property type="term" value="C:plasma membrane"/>
    <property type="evidence" value="ECO:0007669"/>
    <property type="project" value="UniProtKB-SubCell"/>
</dbReference>
<dbReference type="PANTHER" id="PTHR48020:SF12">
    <property type="entry name" value="PROTON MYO-INOSITOL COTRANSPORTER"/>
    <property type="match status" value="1"/>
</dbReference>
<dbReference type="InterPro" id="IPR020846">
    <property type="entry name" value="MFS_dom"/>
</dbReference>
<comment type="subcellular location">
    <subcellularLocation>
        <location evidence="1">Cell membrane</location>
        <topology evidence="1">Multi-pass membrane protein</topology>
    </subcellularLocation>
</comment>
<evidence type="ECO:0000256" key="1">
    <source>
        <dbReference type="ARBA" id="ARBA00004651"/>
    </source>
</evidence>
<feature type="transmembrane region" description="Helical" evidence="10">
    <location>
        <begin position="107"/>
        <end position="125"/>
    </location>
</feature>
<feature type="domain" description="Major facilitator superfamily (MFS) profile" evidence="11">
    <location>
        <begin position="12"/>
        <end position="433"/>
    </location>
</feature>
<feature type="transmembrane region" description="Helical" evidence="10">
    <location>
        <begin position="137"/>
        <end position="159"/>
    </location>
</feature>
<feature type="transmembrane region" description="Helical" evidence="10">
    <location>
        <begin position="47"/>
        <end position="70"/>
    </location>
</feature>
<sequence length="471" mass="52413">MSKGANSFIFFVALIAGFGGFLFGFDSSVIADVKDQVMAQLSLSEWQWSQVVSISLFGCIFGIPVSGFFADKISRHCLLKTVAIGFIVGTILCVLTNYFIMLLIGRFIIGVCIGIASYIAPLFIAEIAPPKRRGTLVLINGLTITFGQAIAYLIGYFLHDYSIHSWRFLFAIGGIPALILFIGMYFVPHSPRWILKQYGVDEAVKTLKRIRPSEYNIQQEIEEIYSHIKKIQPSYNLLLKPPIVFVLAVGVILGVFQQLSGINSVMYYGPVIFESAGFYPISKAILATFCMGAVNFLFTVFTLFYVDKLGRRFLLLSGTLIASFSLFIVALLFNSAIPGQKFWILAFLSSYIMGYCISVGSLFWVLISEIFPLHVRGLAMSIATVVQWGANFLISISFLAIYQNLGQVLTFALFGSLCLCAFLFIYRFVPETTGVSLEKIEKNLMAGKKIRSIGKQLSNPIKAKKFELVRD</sequence>
<keyword evidence="14" id="KW-1185">Reference proteome</keyword>
<dbReference type="NCBIfam" id="TIGR00879">
    <property type="entry name" value="SP"/>
    <property type="match status" value="1"/>
</dbReference>
<dbReference type="PROSITE" id="PS00217">
    <property type="entry name" value="SUGAR_TRANSPORT_2"/>
    <property type="match status" value="1"/>
</dbReference>
<evidence type="ECO:0000256" key="7">
    <source>
        <dbReference type="ARBA" id="ARBA00022989"/>
    </source>
</evidence>
<evidence type="ECO:0000313" key="12">
    <source>
        <dbReference type="EMBL" id="KTD09238.1"/>
    </source>
</evidence>
<reference evidence="12 14" key="1">
    <citation type="submission" date="2015-11" db="EMBL/GenBank/DDBJ databases">
        <title>Genomic analysis of 38 Legionella species identifies large and diverse effector repertoires.</title>
        <authorList>
            <person name="Burstein D."/>
            <person name="Amaro F."/>
            <person name="Zusman T."/>
            <person name="Lifshitz Z."/>
            <person name="Cohen O."/>
            <person name="Gilbert J.A."/>
            <person name="Pupko T."/>
            <person name="Shuman H.A."/>
            <person name="Segal G."/>
        </authorList>
    </citation>
    <scope>NUCLEOTIDE SEQUENCE [LARGE SCALE GENOMIC DNA]</scope>
    <source>
        <strain evidence="12 14">Lyon 8420412</strain>
    </source>
</reference>
<dbReference type="FunFam" id="1.20.1250.20:FF:000218">
    <property type="entry name" value="facilitated trehalose transporter Tret1"/>
    <property type="match status" value="1"/>
</dbReference>
<keyword evidence="3 9" id="KW-0813">Transport</keyword>
<dbReference type="PROSITE" id="PS50850">
    <property type="entry name" value="MFS"/>
    <property type="match status" value="1"/>
</dbReference>
<dbReference type="AlphaFoldDB" id="A0A378JDG7"/>
<dbReference type="InterPro" id="IPR003663">
    <property type="entry name" value="Sugar/inositol_transpt"/>
</dbReference>
<keyword evidence="5" id="KW-0762">Sugar transport</keyword>
<feature type="transmembrane region" description="Helical" evidence="10">
    <location>
        <begin position="237"/>
        <end position="256"/>
    </location>
</feature>
<feature type="transmembrane region" description="Helical" evidence="10">
    <location>
        <begin position="165"/>
        <end position="187"/>
    </location>
</feature>
<feature type="transmembrane region" description="Helical" evidence="10">
    <location>
        <begin position="408"/>
        <end position="429"/>
    </location>
</feature>
<keyword evidence="6 10" id="KW-0812">Transmembrane</keyword>
<feature type="transmembrane region" description="Helical" evidence="10">
    <location>
        <begin position="82"/>
        <end position="101"/>
    </location>
</feature>
<keyword evidence="7 10" id="KW-1133">Transmembrane helix</keyword>
<dbReference type="Pfam" id="PF00083">
    <property type="entry name" value="Sugar_tr"/>
    <property type="match status" value="1"/>
</dbReference>
<evidence type="ECO:0000256" key="8">
    <source>
        <dbReference type="ARBA" id="ARBA00023136"/>
    </source>
</evidence>
<dbReference type="EMBL" id="LNYE01000023">
    <property type="protein sequence ID" value="KTD09238.1"/>
    <property type="molecule type" value="Genomic_DNA"/>
</dbReference>
<dbReference type="PROSITE" id="PS00216">
    <property type="entry name" value="SUGAR_TRANSPORT_1"/>
    <property type="match status" value="1"/>
</dbReference>
<feature type="transmembrane region" description="Helical" evidence="10">
    <location>
        <begin position="378"/>
        <end position="402"/>
    </location>
</feature>
<dbReference type="InterPro" id="IPR005829">
    <property type="entry name" value="Sugar_transporter_CS"/>
</dbReference>
<comment type="similarity">
    <text evidence="2 9">Belongs to the major facilitator superfamily. Sugar transporter (TC 2.A.1.1) family.</text>
</comment>